<sequence length="99" mass="11961">MLFPLDCLPYNLRRRLRELCTPLEAYSIQKAAPHYYGLQTLVEIVEVEYLSYCQNLNEFEFRRFHEGPLAPARSTMIVIRWVTEWLQYEDVHFGELYKK</sequence>
<reference evidence="1" key="1">
    <citation type="journal article" date="2013" name="Genetics">
        <title>The draft genome and transcriptome of Panagrellus redivivus are shaped by the harsh demands of a free-living lifestyle.</title>
        <authorList>
            <person name="Srinivasan J."/>
            <person name="Dillman A.R."/>
            <person name="Macchietto M.G."/>
            <person name="Heikkinen L."/>
            <person name="Lakso M."/>
            <person name="Fracchia K.M."/>
            <person name="Antoshechkin I."/>
            <person name="Mortazavi A."/>
            <person name="Wong G."/>
            <person name="Sternberg P.W."/>
        </authorList>
    </citation>
    <scope>NUCLEOTIDE SEQUENCE [LARGE SCALE GENOMIC DNA]</scope>
    <source>
        <strain evidence="1">MT8872</strain>
    </source>
</reference>
<accession>A0A7E4VIE5</accession>
<evidence type="ECO:0000313" key="2">
    <source>
        <dbReference type="WBParaSite" id="Pan_g2086.t2"/>
    </source>
</evidence>
<dbReference type="AlphaFoldDB" id="A0A7E4VIE5"/>
<reference evidence="2" key="2">
    <citation type="submission" date="2020-10" db="UniProtKB">
        <authorList>
            <consortium name="WormBaseParasite"/>
        </authorList>
    </citation>
    <scope>IDENTIFICATION</scope>
</reference>
<name>A0A7E4VIE5_PANRE</name>
<protein>
    <submittedName>
        <fullName evidence="2">Ras-GEF domain-containing protein</fullName>
    </submittedName>
</protein>
<evidence type="ECO:0000313" key="1">
    <source>
        <dbReference type="Proteomes" id="UP000492821"/>
    </source>
</evidence>
<keyword evidence="1" id="KW-1185">Reference proteome</keyword>
<dbReference type="Proteomes" id="UP000492821">
    <property type="component" value="Unassembled WGS sequence"/>
</dbReference>
<proteinExistence type="predicted"/>
<dbReference type="WBParaSite" id="Pan_g2086.t2">
    <property type="protein sequence ID" value="Pan_g2086.t2"/>
    <property type="gene ID" value="Pan_g2086"/>
</dbReference>
<organism evidence="1 2">
    <name type="scientific">Panagrellus redivivus</name>
    <name type="common">Microworm</name>
    <dbReference type="NCBI Taxonomy" id="6233"/>
    <lineage>
        <taxon>Eukaryota</taxon>
        <taxon>Metazoa</taxon>
        <taxon>Ecdysozoa</taxon>
        <taxon>Nematoda</taxon>
        <taxon>Chromadorea</taxon>
        <taxon>Rhabditida</taxon>
        <taxon>Tylenchina</taxon>
        <taxon>Panagrolaimomorpha</taxon>
        <taxon>Panagrolaimoidea</taxon>
        <taxon>Panagrolaimidae</taxon>
        <taxon>Panagrellus</taxon>
    </lineage>
</organism>